<feature type="compositionally biased region" description="Polar residues" evidence="1">
    <location>
        <begin position="49"/>
        <end position="74"/>
    </location>
</feature>
<reference evidence="2 3" key="1">
    <citation type="submission" date="2013-03" db="EMBL/GenBank/DDBJ databases">
        <title>The Genome Sequence of Phialophora europaea CBS 101466.</title>
        <authorList>
            <consortium name="The Broad Institute Genomics Platform"/>
            <person name="Cuomo C."/>
            <person name="de Hoog S."/>
            <person name="Gorbushina A."/>
            <person name="Walker B."/>
            <person name="Young S.K."/>
            <person name="Zeng Q."/>
            <person name="Gargeya S."/>
            <person name="Fitzgerald M."/>
            <person name="Haas B."/>
            <person name="Abouelleil A."/>
            <person name="Allen A.W."/>
            <person name="Alvarado L."/>
            <person name="Arachchi H.M."/>
            <person name="Berlin A.M."/>
            <person name="Chapman S.B."/>
            <person name="Gainer-Dewar J."/>
            <person name="Goldberg J."/>
            <person name="Griggs A."/>
            <person name="Gujja S."/>
            <person name="Hansen M."/>
            <person name="Howarth C."/>
            <person name="Imamovic A."/>
            <person name="Ireland A."/>
            <person name="Larimer J."/>
            <person name="McCowan C."/>
            <person name="Murphy C."/>
            <person name="Pearson M."/>
            <person name="Poon T.W."/>
            <person name="Priest M."/>
            <person name="Roberts A."/>
            <person name="Saif S."/>
            <person name="Shea T."/>
            <person name="Sisk P."/>
            <person name="Sykes S."/>
            <person name="Wortman J."/>
            <person name="Nusbaum C."/>
            <person name="Birren B."/>
        </authorList>
    </citation>
    <scope>NUCLEOTIDE SEQUENCE [LARGE SCALE GENOMIC DNA]</scope>
    <source>
        <strain evidence="2 3">CBS 101466</strain>
    </source>
</reference>
<protein>
    <recommendedName>
        <fullName evidence="4">SMP domain-containing protein</fullName>
    </recommendedName>
</protein>
<dbReference type="OrthoDB" id="3359339at2759"/>
<dbReference type="GeneID" id="19976540"/>
<dbReference type="Proteomes" id="UP000030752">
    <property type="component" value="Unassembled WGS sequence"/>
</dbReference>
<organism evidence="2 3">
    <name type="scientific">Cyphellophora europaea (strain CBS 101466)</name>
    <name type="common">Phialophora europaea</name>
    <dbReference type="NCBI Taxonomy" id="1220924"/>
    <lineage>
        <taxon>Eukaryota</taxon>
        <taxon>Fungi</taxon>
        <taxon>Dikarya</taxon>
        <taxon>Ascomycota</taxon>
        <taxon>Pezizomycotina</taxon>
        <taxon>Eurotiomycetes</taxon>
        <taxon>Chaetothyriomycetidae</taxon>
        <taxon>Chaetothyriales</taxon>
        <taxon>Cyphellophoraceae</taxon>
        <taxon>Cyphellophora</taxon>
    </lineage>
</organism>
<evidence type="ECO:0000313" key="3">
    <source>
        <dbReference type="Proteomes" id="UP000030752"/>
    </source>
</evidence>
<feature type="compositionally biased region" description="Basic and acidic residues" evidence="1">
    <location>
        <begin position="93"/>
        <end position="102"/>
    </location>
</feature>
<evidence type="ECO:0000256" key="1">
    <source>
        <dbReference type="SAM" id="MobiDB-lite"/>
    </source>
</evidence>
<sequence>MSKEYEGRDLKDIAAEAERDLNDRRHNFGTQDGTGFGGKTVGGGSTSTDESGIDQSVTNKFPGSTAEYGSNVTGRTIPPEEGGNIQKGTGKMTKAEDFEKGAPGEGPEDVLRNRAADAGGDDDIRSNIRQHAPQKHTS</sequence>
<dbReference type="AlphaFoldDB" id="W2S9S6"/>
<dbReference type="EMBL" id="KB822712">
    <property type="protein sequence ID" value="ETN45370.1"/>
    <property type="molecule type" value="Genomic_DNA"/>
</dbReference>
<feature type="compositionally biased region" description="Basic and acidic residues" evidence="1">
    <location>
        <begin position="16"/>
        <end position="26"/>
    </location>
</feature>
<feature type="compositionally biased region" description="Gly residues" evidence="1">
    <location>
        <begin position="32"/>
        <end position="45"/>
    </location>
</feature>
<dbReference type="VEuPathDB" id="FungiDB:HMPREF1541_09201"/>
<dbReference type="HOGENOM" id="CLU_154736_0_0_1"/>
<evidence type="ECO:0008006" key="4">
    <source>
        <dbReference type="Google" id="ProtNLM"/>
    </source>
</evidence>
<keyword evidence="3" id="KW-1185">Reference proteome</keyword>
<gene>
    <name evidence="2" type="ORF">HMPREF1541_09201</name>
</gene>
<evidence type="ECO:0000313" key="2">
    <source>
        <dbReference type="EMBL" id="ETN45370.1"/>
    </source>
</evidence>
<proteinExistence type="predicted"/>
<accession>W2S9S6</accession>
<dbReference type="InParanoid" id="W2S9S6"/>
<dbReference type="eggNOG" id="ENOG502RJ0K">
    <property type="taxonomic scope" value="Eukaryota"/>
</dbReference>
<feature type="region of interest" description="Disordered" evidence="1">
    <location>
        <begin position="16"/>
        <end position="138"/>
    </location>
</feature>
<name>W2S9S6_CYPE1</name>
<dbReference type="RefSeq" id="XP_008712098.1">
    <property type="nucleotide sequence ID" value="XM_008713876.1"/>
</dbReference>